<reference evidence="3" key="1">
    <citation type="submission" date="2025-08" db="UniProtKB">
        <authorList>
            <consortium name="RefSeq"/>
        </authorList>
    </citation>
    <scope>IDENTIFICATION</scope>
    <source>
        <strain evidence="3">Airmid</strain>
    </source>
</reference>
<dbReference type="GO" id="GO:0008299">
    <property type="term" value="P:isoprenoid biosynthetic process"/>
    <property type="evidence" value="ECO:0007669"/>
    <property type="project" value="InterPro"/>
</dbReference>
<accession>A0A6P6YLJ6</accession>
<dbReference type="RefSeq" id="XP_027205834.1">
    <property type="nucleotide sequence ID" value="XM_027350033.1"/>
</dbReference>
<evidence type="ECO:0000313" key="2">
    <source>
        <dbReference type="Proteomes" id="UP000515146"/>
    </source>
</evidence>
<proteinExistence type="inferred from homology"/>
<dbReference type="OrthoDB" id="9983019at2759"/>
<dbReference type="Pfam" id="PF00348">
    <property type="entry name" value="polyprenyl_synt"/>
    <property type="match status" value="1"/>
</dbReference>
<sequence length="404" mass="45857">MQSIRPSQFFRLATTKCTSFRNVHLSIATSMSGRHQQQLEKEVSSSSRLNHVLANANRILMSTEQNDQNLQNLITEEVMVITQILQKLVGTNFSLSEIKKLYENESSSDHFIRGLIVLLISKAASSSSSSKTQIGQQDISTIQWRLAKIVEMIHMAVLIHRQIRNVSFNTLDSGSIETQLNLQNKISVLYGDFLWAKAWKELADMGDIQVIDMMVSVLVNTSTGQFLAEIESHDLSRKMKVDYWLEKNFLLNACLPAFGCRSTLKLAGVDERLQKNAYDFGQNFGFFSKAYQEIKWFENNGSVEDSNNIHSLDICSLPVIMHSIESGQSFDRMIKKNVSENHKQPGELIMDQQEFIEIIRKGTGLQKSRSILENFRQKSLGNLNGFPESEAKVHLKSILETMDP</sequence>
<dbReference type="InParanoid" id="A0A6P6YLJ6"/>
<dbReference type="PANTHER" id="PTHR12001:SF55">
    <property type="entry name" value="ALL TRANS-POLYPRENYL-DIPHOSPHATE SYNTHASE PDSS2"/>
    <property type="match status" value="1"/>
</dbReference>
<dbReference type="InterPro" id="IPR000092">
    <property type="entry name" value="Polyprenyl_synt"/>
</dbReference>
<comment type="similarity">
    <text evidence="1">Belongs to the FPP/GGPP synthase family.</text>
</comment>
<keyword evidence="1" id="KW-0808">Transferase</keyword>
<dbReference type="SUPFAM" id="SSF48576">
    <property type="entry name" value="Terpenoid synthases"/>
    <property type="match status" value="1"/>
</dbReference>
<dbReference type="Proteomes" id="UP000515146">
    <property type="component" value="Unplaced"/>
</dbReference>
<dbReference type="InterPro" id="IPR008949">
    <property type="entry name" value="Isoprenoid_synthase_dom_sf"/>
</dbReference>
<dbReference type="Gene3D" id="1.10.600.10">
    <property type="entry name" value="Farnesyl Diphosphate Synthase"/>
    <property type="match status" value="1"/>
</dbReference>
<keyword evidence="2" id="KW-1185">Reference proteome</keyword>
<dbReference type="GO" id="GO:0004659">
    <property type="term" value="F:prenyltransferase activity"/>
    <property type="evidence" value="ECO:0007669"/>
    <property type="project" value="InterPro"/>
</dbReference>
<dbReference type="GO" id="GO:1990234">
    <property type="term" value="C:transferase complex"/>
    <property type="evidence" value="ECO:0007669"/>
    <property type="project" value="TreeGrafter"/>
</dbReference>
<dbReference type="PANTHER" id="PTHR12001">
    <property type="entry name" value="GERANYLGERANYL PYROPHOSPHATE SYNTHASE"/>
    <property type="match status" value="1"/>
</dbReference>
<dbReference type="FunCoup" id="A0A6P6YLJ6">
    <property type="interactions" value="152"/>
</dbReference>
<organism evidence="2 3">
    <name type="scientific">Dermatophagoides pteronyssinus</name>
    <name type="common">European house dust mite</name>
    <dbReference type="NCBI Taxonomy" id="6956"/>
    <lineage>
        <taxon>Eukaryota</taxon>
        <taxon>Metazoa</taxon>
        <taxon>Ecdysozoa</taxon>
        <taxon>Arthropoda</taxon>
        <taxon>Chelicerata</taxon>
        <taxon>Arachnida</taxon>
        <taxon>Acari</taxon>
        <taxon>Acariformes</taxon>
        <taxon>Sarcoptiformes</taxon>
        <taxon>Astigmata</taxon>
        <taxon>Psoroptidia</taxon>
        <taxon>Analgoidea</taxon>
        <taxon>Pyroglyphidae</taxon>
        <taxon>Dermatophagoidinae</taxon>
        <taxon>Dermatophagoides</taxon>
    </lineage>
</organism>
<gene>
    <name evidence="3" type="primary">LOC113799408</name>
</gene>
<dbReference type="GO" id="GO:0006744">
    <property type="term" value="P:ubiquinone biosynthetic process"/>
    <property type="evidence" value="ECO:0007669"/>
    <property type="project" value="TreeGrafter"/>
</dbReference>
<dbReference type="CTD" id="57107"/>
<dbReference type="KEGG" id="dpte:113799408"/>
<dbReference type="GO" id="GO:0005739">
    <property type="term" value="C:mitochondrion"/>
    <property type="evidence" value="ECO:0007669"/>
    <property type="project" value="TreeGrafter"/>
</dbReference>
<evidence type="ECO:0000313" key="3">
    <source>
        <dbReference type="RefSeq" id="XP_027205834.1"/>
    </source>
</evidence>
<name>A0A6P6YLJ6_DERPT</name>
<evidence type="ECO:0000256" key="1">
    <source>
        <dbReference type="RuleBase" id="RU004466"/>
    </source>
</evidence>
<dbReference type="AlphaFoldDB" id="A0A6P6YLJ6"/>
<dbReference type="GO" id="GO:0042811">
    <property type="term" value="P:pheromone biosynthetic process"/>
    <property type="evidence" value="ECO:0007669"/>
    <property type="project" value="UniProtKB-ARBA"/>
</dbReference>
<dbReference type="OMA" id="YPTSYFS"/>
<protein>
    <submittedName>
        <fullName evidence="3">Decaprenyl-diphosphate synthase subunit 2-like</fullName>
    </submittedName>
</protein>